<dbReference type="OrthoDB" id="8001694at2"/>
<accession>A0A327JUT1</accession>
<organism evidence="2 3">
    <name type="scientific">Rhodobium orientis</name>
    <dbReference type="NCBI Taxonomy" id="34017"/>
    <lineage>
        <taxon>Bacteria</taxon>
        <taxon>Pseudomonadati</taxon>
        <taxon>Pseudomonadota</taxon>
        <taxon>Alphaproteobacteria</taxon>
        <taxon>Hyphomicrobiales</taxon>
        <taxon>Rhodobiaceae</taxon>
        <taxon>Rhodobium</taxon>
    </lineage>
</organism>
<feature type="coiled-coil region" evidence="1">
    <location>
        <begin position="35"/>
        <end position="83"/>
    </location>
</feature>
<dbReference type="InterPro" id="IPR025310">
    <property type="entry name" value="DUF4164"/>
</dbReference>
<evidence type="ECO:0000256" key="1">
    <source>
        <dbReference type="SAM" id="Coils"/>
    </source>
</evidence>
<dbReference type="Pfam" id="PF13747">
    <property type="entry name" value="DUF4164"/>
    <property type="match status" value="1"/>
</dbReference>
<dbReference type="Proteomes" id="UP000249299">
    <property type="component" value="Unassembled WGS sequence"/>
</dbReference>
<proteinExistence type="predicted"/>
<dbReference type="EMBL" id="NPEV01000004">
    <property type="protein sequence ID" value="RAI29345.1"/>
    <property type="molecule type" value="Genomic_DNA"/>
</dbReference>
<name>A0A327JUT1_9HYPH</name>
<dbReference type="AlphaFoldDB" id="A0A327JUT1"/>
<keyword evidence="1" id="KW-0175">Coiled coil</keyword>
<reference evidence="2 3" key="1">
    <citation type="submission" date="2017-07" db="EMBL/GenBank/DDBJ databases">
        <title>Draft Genome Sequences of Select Purple Nonsulfur Bacteria.</title>
        <authorList>
            <person name="Lasarre B."/>
            <person name="Mckinlay J.B."/>
        </authorList>
    </citation>
    <scope>NUCLEOTIDE SEQUENCE [LARGE SCALE GENOMIC DNA]</scope>
    <source>
        <strain evidence="2 3">DSM 11290</strain>
    </source>
</reference>
<evidence type="ECO:0000313" key="3">
    <source>
        <dbReference type="Proteomes" id="UP000249299"/>
    </source>
</evidence>
<dbReference type="RefSeq" id="WP_111432880.1">
    <property type="nucleotide sequence ID" value="NZ_JACIGG010000007.1"/>
</dbReference>
<comment type="caution">
    <text evidence="2">The sequence shown here is derived from an EMBL/GenBank/DDBJ whole genome shotgun (WGS) entry which is preliminary data.</text>
</comment>
<protein>
    <recommendedName>
        <fullName evidence="4">DUF4164 domain-containing protein</fullName>
    </recommendedName>
</protein>
<dbReference type="Gene3D" id="1.20.5.340">
    <property type="match status" value="1"/>
</dbReference>
<keyword evidence="3" id="KW-1185">Reference proteome</keyword>
<evidence type="ECO:0008006" key="4">
    <source>
        <dbReference type="Google" id="ProtNLM"/>
    </source>
</evidence>
<evidence type="ECO:0000313" key="2">
    <source>
        <dbReference type="EMBL" id="RAI29345.1"/>
    </source>
</evidence>
<gene>
    <name evidence="2" type="ORF">CH339_03405</name>
</gene>
<sequence length="93" mass="10269">MADTPNVKTVMGRLDTALSQLEAAVHRHVEAGERFATAEDELQRLGEDRSKLAQDLDSALARADRLEDTNREVSRRLVSAMETIRAVLNDHGG</sequence>